<accession>A0A445MEE6</accession>
<evidence type="ECO:0000256" key="1">
    <source>
        <dbReference type="SAM" id="SignalP"/>
    </source>
</evidence>
<dbReference type="AlphaFoldDB" id="A0A445MEE6"/>
<proteinExistence type="predicted"/>
<gene>
    <name evidence="2" type="ORF">BHM03_00014743</name>
</gene>
<organism evidence="2">
    <name type="scientific">Ensete ventricosum</name>
    <name type="common">Abyssinian banana</name>
    <name type="synonym">Musa ensete</name>
    <dbReference type="NCBI Taxonomy" id="4639"/>
    <lineage>
        <taxon>Eukaryota</taxon>
        <taxon>Viridiplantae</taxon>
        <taxon>Streptophyta</taxon>
        <taxon>Embryophyta</taxon>
        <taxon>Tracheophyta</taxon>
        <taxon>Spermatophyta</taxon>
        <taxon>Magnoliopsida</taxon>
        <taxon>Liliopsida</taxon>
        <taxon>Zingiberales</taxon>
        <taxon>Musaceae</taxon>
        <taxon>Ensete</taxon>
    </lineage>
</organism>
<feature type="signal peptide" evidence="1">
    <location>
        <begin position="1"/>
        <end position="20"/>
    </location>
</feature>
<sequence length="95" mass="10629">MACISRRLVFTVGDLLCATASDVPSEKPTQHRRKKTEETRLSSRIPEKEVLFGELEILPMLVSLCSATHDCRELMSSPIQVSLNTELDRVQGVTE</sequence>
<dbReference type="EMBL" id="KV875717">
    <property type="protein sequence ID" value="RZR72576.1"/>
    <property type="molecule type" value="Genomic_DNA"/>
</dbReference>
<feature type="chain" id="PRO_5019119260" evidence="1">
    <location>
        <begin position="21"/>
        <end position="95"/>
    </location>
</feature>
<evidence type="ECO:0000313" key="2">
    <source>
        <dbReference type="EMBL" id="RZR72576.1"/>
    </source>
</evidence>
<keyword evidence="1" id="KW-0732">Signal</keyword>
<dbReference type="Proteomes" id="UP000290560">
    <property type="component" value="Unassembled WGS sequence"/>
</dbReference>
<name>A0A445MEE6_ENSVE</name>
<protein>
    <submittedName>
        <fullName evidence="2">Uncharacterized protein</fullName>
    </submittedName>
</protein>
<reference evidence="2" key="1">
    <citation type="journal article" date="2018" name="Data Brief">
        <title>Genome sequence data from 17 accessions of Ensete ventricosum, a staple food crop for millions in Ethiopia.</title>
        <authorList>
            <person name="Yemataw Z."/>
            <person name="Muzemil S."/>
            <person name="Ambachew D."/>
            <person name="Tripathi L."/>
            <person name="Tesfaye K."/>
            <person name="Chala A."/>
            <person name="Farbos A."/>
            <person name="O'Neill P."/>
            <person name="Moore K."/>
            <person name="Grant M."/>
            <person name="Studholme D.J."/>
        </authorList>
    </citation>
    <scope>NUCLEOTIDE SEQUENCE [LARGE SCALE GENOMIC DNA]</scope>
    <source>
        <tissue evidence="2">Leaf</tissue>
    </source>
</reference>